<dbReference type="Pfam" id="PF04389">
    <property type="entry name" value="Peptidase_M28"/>
    <property type="match status" value="1"/>
</dbReference>
<dbReference type="PANTHER" id="PTHR10404">
    <property type="entry name" value="N-ACETYLATED-ALPHA-LINKED ACIDIC DIPEPTIDASE"/>
    <property type="match status" value="1"/>
</dbReference>
<dbReference type="InterPro" id="IPR007484">
    <property type="entry name" value="Peptidase_M28"/>
</dbReference>
<dbReference type="Gene3D" id="3.40.630.10">
    <property type="entry name" value="Zn peptidases"/>
    <property type="match status" value="1"/>
</dbReference>
<dbReference type="InterPro" id="IPR046450">
    <property type="entry name" value="PA_dom_sf"/>
</dbReference>
<dbReference type="AlphaFoldDB" id="A0AA91YZJ6"/>
<dbReference type="EMBL" id="NPBQ01000124">
    <property type="protein sequence ID" value="PAD81426.1"/>
    <property type="molecule type" value="Genomic_DNA"/>
</dbReference>
<reference evidence="2 3" key="1">
    <citation type="submission" date="2017-07" db="EMBL/GenBank/DDBJ databases">
        <title>Isolation and whole genome analysis of endospore-forming bacteria from heroin.</title>
        <authorList>
            <person name="Kalinowski J."/>
            <person name="Ahrens B."/>
            <person name="Al-Dilaimi A."/>
            <person name="Winkler A."/>
            <person name="Wibberg D."/>
            <person name="Schleenbecker U."/>
            <person name="Ruckert C."/>
            <person name="Wolfel R."/>
            <person name="Grass G."/>
        </authorList>
    </citation>
    <scope>NUCLEOTIDE SEQUENCE [LARGE SCALE GENOMIC DNA]</scope>
    <source>
        <strain evidence="2 3">7521-2</strain>
    </source>
</reference>
<evidence type="ECO:0000313" key="3">
    <source>
        <dbReference type="Proteomes" id="UP000216961"/>
    </source>
</evidence>
<proteinExistence type="predicted"/>
<feature type="domain" description="Peptidase M28" evidence="1">
    <location>
        <begin position="221"/>
        <end position="405"/>
    </location>
</feature>
<sequence>MTSQYIDLIDKDLLYDHIQVLTKYERLTGEEEAERAADYIIETLKQYEVSYNRYQFVGYFSNPIHGEVYVGGAKKKVIIAKARSFGGHFPKGIKGNLLYDRYSETLRGINGPADRYEKMKDKIIISWNYYEDYVKKIERAGAIGLIHIWPSKEIAIHEETVGTIWGTPTSENIDQLPKIPVVGINYEDGVTLLDWIKENGSLEAVVKTKLENALKKTSLPVATLRGESEDYILISGHYDSWHKGATDNATANALMLEMARIFSKKNSRRTIKLAWWAGHSNGRYAGSAWYCDQFWEEINENCVAHINIDFPGTKENVEVVPRSTAMENHELLINIIRKYTDREPSRIEYLPRGADQSFWGTNIPIHLMLKYEPPHQKKSYQTPGGNWWWHTEEDLIDKVDSNLLVRDTGMHIELVDYLANISLLPVNLIRFLSKSKAIINELDADSDEAFDFTMIHSIFEKVTTMVEKLLEKEVTDVDSYNQLLKTVGGILNRLKFSSSSKYDYDNTDPFQPYPGLAKVKSVYWSNTSPEEFLFLSTLFVRQRNRLVNEIKEVIKEIKRYLD</sequence>
<protein>
    <recommendedName>
        <fullName evidence="1">Peptidase M28 domain-containing protein</fullName>
    </recommendedName>
</protein>
<organism evidence="2 3">
    <name type="scientific">Niallia circulans</name>
    <name type="common">Bacillus circulans</name>
    <dbReference type="NCBI Taxonomy" id="1397"/>
    <lineage>
        <taxon>Bacteria</taxon>
        <taxon>Bacillati</taxon>
        <taxon>Bacillota</taxon>
        <taxon>Bacilli</taxon>
        <taxon>Bacillales</taxon>
        <taxon>Bacillaceae</taxon>
        <taxon>Niallia</taxon>
    </lineage>
</organism>
<name>A0AA91YZJ6_NIACI</name>
<dbReference type="Gene3D" id="3.50.30.30">
    <property type="match status" value="1"/>
</dbReference>
<dbReference type="Proteomes" id="UP000216961">
    <property type="component" value="Unassembled WGS sequence"/>
</dbReference>
<dbReference type="RefSeq" id="WP_095333011.1">
    <property type="nucleotide sequence ID" value="NZ_NPBQ01000124.1"/>
</dbReference>
<dbReference type="InterPro" id="IPR039373">
    <property type="entry name" value="Peptidase_M28B"/>
</dbReference>
<evidence type="ECO:0000259" key="1">
    <source>
        <dbReference type="Pfam" id="PF04389"/>
    </source>
</evidence>
<evidence type="ECO:0000313" key="2">
    <source>
        <dbReference type="EMBL" id="PAD81426.1"/>
    </source>
</evidence>
<comment type="caution">
    <text evidence="2">The sequence shown here is derived from an EMBL/GenBank/DDBJ whole genome shotgun (WGS) entry which is preliminary data.</text>
</comment>
<dbReference type="SUPFAM" id="SSF52025">
    <property type="entry name" value="PA domain"/>
    <property type="match status" value="1"/>
</dbReference>
<gene>
    <name evidence="2" type="ORF">CHH57_19835</name>
</gene>
<accession>A0AA91YZJ6</accession>
<dbReference type="SUPFAM" id="SSF53187">
    <property type="entry name" value="Zn-dependent exopeptidases"/>
    <property type="match status" value="1"/>
</dbReference>
<dbReference type="PANTHER" id="PTHR10404:SF46">
    <property type="entry name" value="VACUOLAR PROTEIN SORTING-ASSOCIATED PROTEIN 70"/>
    <property type="match status" value="1"/>
</dbReference>